<organism evidence="2 3">
    <name type="scientific">Microbacterium amylolyticum</name>
    <dbReference type="NCBI Taxonomy" id="936337"/>
    <lineage>
        <taxon>Bacteria</taxon>
        <taxon>Bacillati</taxon>
        <taxon>Actinomycetota</taxon>
        <taxon>Actinomycetes</taxon>
        <taxon>Micrococcales</taxon>
        <taxon>Microbacteriaceae</taxon>
        <taxon>Microbacterium</taxon>
    </lineage>
</organism>
<evidence type="ECO:0000256" key="1">
    <source>
        <dbReference type="SAM" id="MobiDB-lite"/>
    </source>
</evidence>
<proteinExistence type="predicted"/>
<evidence type="ECO:0000313" key="3">
    <source>
        <dbReference type="Proteomes" id="UP001519362"/>
    </source>
</evidence>
<name>A0ABS4ZJX4_9MICO</name>
<gene>
    <name evidence="2" type="ORF">JOF34_002171</name>
</gene>
<keyword evidence="3" id="KW-1185">Reference proteome</keyword>
<evidence type="ECO:0000313" key="2">
    <source>
        <dbReference type="EMBL" id="MBP2437585.1"/>
    </source>
</evidence>
<reference evidence="2 3" key="1">
    <citation type="submission" date="2021-03" db="EMBL/GenBank/DDBJ databases">
        <title>Sequencing the genomes of 1000 actinobacteria strains.</title>
        <authorList>
            <person name="Klenk H.-P."/>
        </authorList>
    </citation>
    <scope>NUCLEOTIDE SEQUENCE [LARGE SCALE GENOMIC DNA]</scope>
    <source>
        <strain evidence="2 3">DSM 24221</strain>
    </source>
</reference>
<evidence type="ECO:0008006" key="4">
    <source>
        <dbReference type="Google" id="ProtNLM"/>
    </source>
</evidence>
<comment type="caution">
    <text evidence="2">The sequence shown here is derived from an EMBL/GenBank/DDBJ whole genome shotgun (WGS) entry which is preliminary data.</text>
</comment>
<dbReference type="Proteomes" id="UP001519362">
    <property type="component" value="Unassembled WGS sequence"/>
</dbReference>
<sequence length="154" mass="17619">MKWWDRARRDEQVPKVSRPSPNRHGRHGRAGRSALTKPPIPAIGSRYDRFEMTVGAASSFLRGAWPDLKDIRFEIASMPLHEGESGTPRWLVDRDNNRILIYRVPVERLSKAHGLPMHRTDVHHQRILIESAVFGGAAEFLGREPWELGADDMH</sequence>
<accession>A0ABS4ZJX4</accession>
<feature type="region of interest" description="Disordered" evidence="1">
    <location>
        <begin position="1"/>
        <end position="40"/>
    </location>
</feature>
<protein>
    <recommendedName>
        <fullName evidence="4">Metallopeptidase family protein</fullName>
    </recommendedName>
</protein>
<dbReference type="EMBL" id="JAGIOL010000001">
    <property type="protein sequence ID" value="MBP2437585.1"/>
    <property type="molecule type" value="Genomic_DNA"/>
</dbReference>
<feature type="compositionally biased region" description="Basic and acidic residues" evidence="1">
    <location>
        <begin position="1"/>
        <end position="13"/>
    </location>
</feature>
<dbReference type="RefSeq" id="WP_206527902.1">
    <property type="nucleotide sequence ID" value="NZ_CP049253.1"/>
</dbReference>
<feature type="compositionally biased region" description="Basic residues" evidence="1">
    <location>
        <begin position="21"/>
        <end position="30"/>
    </location>
</feature>